<evidence type="ECO:0000313" key="2">
    <source>
        <dbReference type="Proteomes" id="UP000298493"/>
    </source>
</evidence>
<name>A0A4Z1NZI3_9PEZI</name>
<dbReference type="AlphaFoldDB" id="A0A4Z1NZI3"/>
<comment type="caution">
    <text evidence="1">The sequence shown here is derived from an EMBL/GenBank/DDBJ whole genome shotgun (WGS) entry which is preliminary data.</text>
</comment>
<sequence>MLKPHHPPVFDDVSPSGTSFAAGAPSSFGASSFTTGTAPSLFVLLSHPVLANVTGPGTGGSSLASSALVTNISSISTSRNFATPIPATKTAVSVTGSDNASIGTASSFSTAFFQAIPPFFFPGAASGAEASAFATRAPTDEFAFKVFDLNNPLSSTAGAGFTVFDLPWDWKKLGFNANIGGGVGADVGSGVGVVT</sequence>
<dbReference type="EMBL" id="SNSC02000011">
    <property type="protein sequence ID" value="TID20242.1"/>
    <property type="molecule type" value="Genomic_DNA"/>
</dbReference>
<organism evidence="1 2">
    <name type="scientific">Venturia nashicola</name>
    <dbReference type="NCBI Taxonomy" id="86259"/>
    <lineage>
        <taxon>Eukaryota</taxon>
        <taxon>Fungi</taxon>
        <taxon>Dikarya</taxon>
        <taxon>Ascomycota</taxon>
        <taxon>Pezizomycotina</taxon>
        <taxon>Dothideomycetes</taxon>
        <taxon>Pleosporomycetidae</taxon>
        <taxon>Venturiales</taxon>
        <taxon>Venturiaceae</taxon>
        <taxon>Venturia</taxon>
    </lineage>
</organism>
<proteinExistence type="predicted"/>
<gene>
    <name evidence="1" type="ORF">E6O75_ATG07702</name>
</gene>
<keyword evidence="2" id="KW-1185">Reference proteome</keyword>
<dbReference type="Proteomes" id="UP000298493">
    <property type="component" value="Unassembled WGS sequence"/>
</dbReference>
<evidence type="ECO:0000313" key="1">
    <source>
        <dbReference type="EMBL" id="TID20242.1"/>
    </source>
</evidence>
<accession>A0A4Z1NZI3</accession>
<reference evidence="1 2" key="1">
    <citation type="submission" date="2019-04" db="EMBL/GenBank/DDBJ databases">
        <title>High contiguity whole genome sequence and gene annotation resource for two Venturia nashicola isolates.</title>
        <authorList>
            <person name="Prokchorchik M."/>
            <person name="Won K."/>
            <person name="Lee Y."/>
            <person name="Choi E.D."/>
            <person name="Segonzac C."/>
            <person name="Sohn K.H."/>
        </authorList>
    </citation>
    <scope>NUCLEOTIDE SEQUENCE [LARGE SCALE GENOMIC DNA]</scope>
    <source>
        <strain evidence="1 2">PRI2</strain>
    </source>
</reference>
<protein>
    <submittedName>
        <fullName evidence="1">Uncharacterized protein</fullName>
    </submittedName>
</protein>